<dbReference type="EMBL" id="JBHMFI010000001">
    <property type="protein sequence ID" value="MFB9071330.1"/>
    <property type="molecule type" value="Genomic_DNA"/>
</dbReference>
<feature type="region of interest" description="Disordered" evidence="1">
    <location>
        <begin position="1"/>
        <end position="47"/>
    </location>
</feature>
<accession>A0ABV5FXC6</accession>
<organism evidence="2 3">
    <name type="scientific">Citricoccus parietis</name>
    <dbReference type="NCBI Taxonomy" id="592307"/>
    <lineage>
        <taxon>Bacteria</taxon>
        <taxon>Bacillati</taxon>
        <taxon>Actinomycetota</taxon>
        <taxon>Actinomycetes</taxon>
        <taxon>Micrococcales</taxon>
        <taxon>Micrococcaceae</taxon>
        <taxon>Citricoccus</taxon>
    </lineage>
</organism>
<keyword evidence="3" id="KW-1185">Reference proteome</keyword>
<feature type="region of interest" description="Disordered" evidence="1">
    <location>
        <begin position="116"/>
        <end position="140"/>
    </location>
</feature>
<comment type="caution">
    <text evidence="2">The sequence shown here is derived from an EMBL/GenBank/DDBJ whole genome shotgun (WGS) entry which is preliminary data.</text>
</comment>
<dbReference type="Proteomes" id="UP001589575">
    <property type="component" value="Unassembled WGS sequence"/>
</dbReference>
<evidence type="ECO:0000313" key="3">
    <source>
        <dbReference type="Proteomes" id="UP001589575"/>
    </source>
</evidence>
<feature type="compositionally biased region" description="Basic residues" evidence="1">
    <location>
        <begin position="126"/>
        <end position="140"/>
    </location>
</feature>
<evidence type="ECO:0000313" key="2">
    <source>
        <dbReference type="EMBL" id="MFB9071330.1"/>
    </source>
</evidence>
<feature type="compositionally biased region" description="Basic residues" evidence="1">
    <location>
        <begin position="1"/>
        <end position="16"/>
    </location>
</feature>
<proteinExistence type="predicted"/>
<sequence>MRSHLRDHRPLHRLGRGRLLDPEERRPAASPGLTYPTSARPAPPLRFQSSSCGFLTSRATPSRLKVQRGGCGPCHARNRPGPGRCFIATTPSDPSARGGPRLVATPLTERPLARECTDSRSLGRPGGHRRRSLRIRRPDL</sequence>
<feature type="compositionally biased region" description="Basic and acidic residues" evidence="1">
    <location>
        <begin position="18"/>
        <end position="27"/>
    </location>
</feature>
<gene>
    <name evidence="2" type="ORF">ACFFX0_09035</name>
</gene>
<protein>
    <submittedName>
        <fullName evidence="2">Uncharacterized protein</fullName>
    </submittedName>
</protein>
<reference evidence="2 3" key="1">
    <citation type="submission" date="2024-09" db="EMBL/GenBank/DDBJ databases">
        <authorList>
            <person name="Sun Q."/>
            <person name="Mori K."/>
        </authorList>
    </citation>
    <scope>NUCLEOTIDE SEQUENCE [LARGE SCALE GENOMIC DNA]</scope>
    <source>
        <strain evidence="2 3">CCM 7609</strain>
    </source>
</reference>
<evidence type="ECO:0000256" key="1">
    <source>
        <dbReference type="SAM" id="MobiDB-lite"/>
    </source>
</evidence>
<name>A0ABV5FXC6_9MICC</name>